<feature type="domain" description="TIR" evidence="1">
    <location>
        <begin position="167"/>
        <end position="267"/>
    </location>
</feature>
<dbReference type="SUPFAM" id="SSF52200">
    <property type="entry name" value="Toll/Interleukin receptor TIR domain"/>
    <property type="match status" value="1"/>
</dbReference>
<accession>A0A3B9INB5</accession>
<dbReference type="EMBL" id="DMAI01000290">
    <property type="protein sequence ID" value="HAE49260.1"/>
    <property type="molecule type" value="Genomic_DNA"/>
</dbReference>
<organism evidence="2 3">
    <name type="scientific">Tistrella mobilis</name>
    <dbReference type="NCBI Taxonomy" id="171437"/>
    <lineage>
        <taxon>Bacteria</taxon>
        <taxon>Pseudomonadati</taxon>
        <taxon>Pseudomonadota</taxon>
        <taxon>Alphaproteobacteria</taxon>
        <taxon>Geminicoccales</taxon>
        <taxon>Geminicoccaceae</taxon>
        <taxon>Tistrella</taxon>
    </lineage>
</organism>
<sequence>MIPPRLPMRKFTLTSTVIYDADRDSYPFIARFDTIIELLVSHVGLADTTTQKILTDSEIYLTPLYYTETSPPQPYVQMDLCVDREYYIKICGDKSRHADLIKESIRAVMPARPSNKVDVNILTHDLSPPVDDDPWRTIPQYQFGRDIETLAPDVVKGLWGDPEILHVFISHKSDQSRRARNLKHQLLDYGISSFVAHENIAPNTEWEMSVQRTIFSCDALVALVCDNFSPSAWTDQEVGIALGRQIPVHCVRLSTTAKPAGFLEKVQAFPHQGNIVEHLLPHFITDPRTVRPAISSLLSILPYRADGRPVDEVALLLLKAPATAWQTTQKDRFSRLYHRRPVIRKSPQAQLLLDKLGREPAEA</sequence>
<evidence type="ECO:0000313" key="2">
    <source>
        <dbReference type="EMBL" id="HAE49260.1"/>
    </source>
</evidence>
<dbReference type="Pfam" id="PF13676">
    <property type="entry name" value="TIR_2"/>
    <property type="match status" value="1"/>
</dbReference>
<dbReference type="Gene3D" id="3.40.50.10140">
    <property type="entry name" value="Toll/interleukin-1 receptor homology (TIR) domain"/>
    <property type="match status" value="1"/>
</dbReference>
<evidence type="ECO:0000259" key="1">
    <source>
        <dbReference type="Pfam" id="PF13676"/>
    </source>
</evidence>
<gene>
    <name evidence="2" type="ORF">DCK97_17730</name>
</gene>
<dbReference type="InterPro" id="IPR000157">
    <property type="entry name" value="TIR_dom"/>
</dbReference>
<proteinExistence type="predicted"/>
<evidence type="ECO:0000313" key="3">
    <source>
        <dbReference type="Proteomes" id="UP000257706"/>
    </source>
</evidence>
<dbReference type="AlphaFoldDB" id="A0A3B9INB5"/>
<dbReference type="GO" id="GO:0007165">
    <property type="term" value="P:signal transduction"/>
    <property type="evidence" value="ECO:0007669"/>
    <property type="project" value="InterPro"/>
</dbReference>
<reference evidence="2 3" key="1">
    <citation type="journal article" date="2018" name="Nat. Biotechnol.">
        <title>A standardized bacterial taxonomy based on genome phylogeny substantially revises the tree of life.</title>
        <authorList>
            <person name="Parks D.H."/>
            <person name="Chuvochina M."/>
            <person name="Waite D.W."/>
            <person name="Rinke C."/>
            <person name="Skarshewski A."/>
            <person name="Chaumeil P.A."/>
            <person name="Hugenholtz P."/>
        </authorList>
    </citation>
    <scope>NUCLEOTIDE SEQUENCE [LARGE SCALE GENOMIC DNA]</scope>
    <source>
        <strain evidence="2">UBA8739</strain>
    </source>
</reference>
<dbReference type="Proteomes" id="UP000257706">
    <property type="component" value="Unassembled WGS sequence"/>
</dbReference>
<name>A0A3B9INB5_9PROT</name>
<dbReference type="InterPro" id="IPR035897">
    <property type="entry name" value="Toll_tir_struct_dom_sf"/>
</dbReference>
<protein>
    <recommendedName>
        <fullName evidence="1">TIR domain-containing protein</fullName>
    </recommendedName>
</protein>
<comment type="caution">
    <text evidence="2">The sequence shown here is derived from an EMBL/GenBank/DDBJ whole genome shotgun (WGS) entry which is preliminary data.</text>
</comment>